<evidence type="ECO:0000259" key="15">
    <source>
        <dbReference type="SMART" id="SM00065"/>
    </source>
</evidence>
<comment type="caution">
    <text evidence="16">The sequence shown here is derived from an EMBL/GenBank/DDBJ whole genome shotgun (WGS) entry which is preliminary data.</text>
</comment>
<dbReference type="InterPro" id="IPR003594">
    <property type="entry name" value="HATPase_dom"/>
</dbReference>
<keyword evidence="13 14" id="KW-0472">Membrane</keyword>
<dbReference type="GO" id="GO:0005886">
    <property type="term" value="C:plasma membrane"/>
    <property type="evidence" value="ECO:0007669"/>
    <property type="project" value="UniProtKB-SubCell"/>
</dbReference>
<evidence type="ECO:0000256" key="3">
    <source>
        <dbReference type="ARBA" id="ARBA00012438"/>
    </source>
</evidence>
<feature type="transmembrane region" description="Helical" evidence="14">
    <location>
        <begin position="141"/>
        <end position="162"/>
    </location>
</feature>
<protein>
    <recommendedName>
        <fullName evidence="3">histidine kinase</fullName>
        <ecNumber evidence="3">2.7.13.3</ecNumber>
    </recommendedName>
</protein>
<evidence type="ECO:0000256" key="13">
    <source>
        <dbReference type="ARBA" id="ARBA00023136"/>
    </source>
</evidence>
<evidence type="ECO:0000256" key="4">
    <source>
        <dbReference type="ARBA" id="ARBA00022475"/>
    </source>
</evidence>
<keyword evidence="11 14" id="KW-1133">Transmembrane helix</keyword>
<evidence type="ECO:0000256" key="12">
    <source>
        <dbReference type="ARBA" id="ARBA00023012"/>
    </source>
</evidence>
<keyword evidence="8" id="KW-0547">Nucleotide-binding</keyword>
<dbReference type="EMBL" id="UWOC01000066">
    <property type="protein sequence ID" value="VCU07740.1"/>
    <property type="molecule type" value="Genomic_DNA"/>
</dbReference>
<evidence type="ECO:0000256" key="1">
    <source>
        <dbReference type="ARBA" id="ARBA00000085"/>
    </source>
</evidence>
<keyword evidence="5" id="KW-0597">Phosphoprotein</keyword>
<dbReference type="PANTHER" id="PTHR34220:SF10">
    <property type="entry name" value="SENSOR HISTIDINE KINASE BTSS"/>
    <property type="match status" value="1"/>
</dbReference>
<keyword evidence="9 16" id="KW-0418">Kinase</keyword>
<dbReference type="SUPFAM" id="SSF55874">
    <property type="entry name" value="ATPase domain of HSP90 chaperone/DNA topoisomerase II/histidine kinase"/>
    <property type="match status" value="1"/>
</dbReference>
<comment type="catalytic activity">
    <reaction evidence="1">
        <text>ATP + protein L-histidine = ADP + protein N-phospho-L-histidine.</text>
        <dbReference type="EC" id="2.7.13.3"/>
    </reaction>
</comment>
<proteinExistence type="predicted"/>
<evidence type="ECO:0000256" key="5">
    <source>
        <dbReference type="ARBA" id="ARBA00022553"/>
    </source>
</evidence>
<keyword evidence="4" id="KW-1003">Cell membrane</keyword>
<accession>A0A447CRH4</accession>
<dbReference type="Gene3D" id="3.30.565.10">
    <property type="entry name" value="Histidine kinase-like ATPase, C-terminal domain"/>
    <property type="match status" value="1"/>
</dbReference>
<dbReference type="PANTHER" id="PTHR34220">
    <property type="entry name" value="SENSOR HISTIDINE KINASE YPDA"/>
    <property type="match status" value="1"/>
</dbReference>
<feature type="domain" description="GAF" evidence="15">
    <location>
        <begin position="209"/>
        <end position="370"/>
    </location>
</feature>
<keyword evidence="7 14" id="KW-0812">Transmembrane</keyword>
<name>A0A447CRH4_9BRAD</name>
<dbReference type="AlphaFoldDB" id="A0A447CRH4"/>
<dbReference type="InterPro" id="IPR011620">
    <property type="entry name" value="Sig_transdc_His_kinase_LytS_TM"/>
</dbReference>
<dbReference type="Gene3D" id="3.30.450.40">
    <property type="match status" value="1"/>
</dbReference>
<dbReference type="Pfam" id="PF07694">
    <property type="entry name" value="5TM-5TMR_LYT"/>
    <property type="match status" value="1"/>
</dbReference>
<dbReference type="SMART" id="SM00065">
    <property type="entry name" value="GAF"/>
    <property type="match status" value="1"/>
</dbReference>
<evidence type="ECO:0000256" key="7">
    <source>
        <dbReference type="ARBA" id="ARBA00022692"/>
    </source>
</evidence>
<keyword evidence="17" id="KW-1185">Reference proteome</keyword>
<dbReference type="Proteomes" id="UP000289200">
    <property type="component" value="Unassembled WGS sequence"/>
</dbReference>
<dbReference type="EC" id="2.7.13.3" evidence="3"/>
<keyword evidence="6" id="KW-0808">Transferase</keyword>
<evidence type="ECO:0000256" key="11">
    <source>
        <dbReference type="ARBA" id="ARBA00022989"/>
    </source>
</evidence>
<dbReference type="SUPFAM" id="SSF55781">
    <property type="entry name" value="GAF domain-like"/>
    <property type="match status" value="1"/>
</dbReference>
<dbReference type="OrthoDB" id="9767435at2"/>
<dbReference type="InterPro" id="IPR003018">
    <property type="entry name" value="GAF"/>
</dbReference>
<evidence type="ECO:0000256" key="8">
    <source>
        <dbReference type="ARBA" id="ARBA00022741"/>
    </source>
</evidence>
<dbReference type="GO" id="GO:0000155">
    <property type="term" value="F:phosphorelay sensor kinase activity"/>
    <property type="evidence" value="ECO:0007669"/>
    <property type="project" value="InterPro"/>
</dbReference>
<dbReference type="InterPro" id="IPR036890">
    <property type="entry name" value="HATPase_C_sf"/>
</dbReference>
<dbReference type="GO" id="GO:0071555">
    <property type="term" value="P:cell wall organization"/>
    <property type="evidence" value="ECO:0007669"/>
    <property type="project" value="InterPro"/>
</dbReference>
<evidence type="ECO:0000256" key="14">
    <source>
        <dbReference type="SAM" id="Phobius"/>
    </source>
</evidence>
<feature type="transmembrane region" description="Helical" evidence="14">
    <location>
        <begin position="47"/>
        <end position="67"/>
    </location>
</feature>
<feature type="transmembrane region" description="Helical" evidence="14">
    <location>
        <begin position="6"/>
        <end position="27"/>
    </location>
</feature>
<feature type="transmembrane region" description="Helical" evidence="14">
    <location>
        <begin position="79"/>
        <end position="102"/>
    </location>
</feature>
<comment type="subcellular location">
    <subcellularLocation>
        <location evidence="2">Cell membrane</location>
        <topology evidence="2">Multi-pass membrane protein</topology>
    </subcellularLocation>
</comment>
<dbReference type="InterPro" id="IPR029016">
    <property type="entry name" value="GAF-like_dom_sf"/>
</dbReference>
<evidence type="ECO:0000313" key="16">
    <source>
        <dbReference type="EMBL" id="VCU07740.1"/>
    </source>
</evidence>
<reference evidence="17" key="1">
    <citation type="submission" date="2018-10" db="EMBL/GenBank/DDBJ databases">
        <authorList>
            <person name="Peiro R."/>
            <person name="Begona"/>
            <person name="Cbmso G."/>
            <person name="Lopez M."/>
            <person name="Gonzalez S."/>
            <person name="Sacristan E."/>
            <person name="Castillo E."/>
        </authorList>
    </citation>
    <scope>NUCLEOTIDE SEQUENCE [LARGE SCALE GENOMIC DNA]</scope>
</reference>
<sequence>MNLQAITALSLALLQQMAIYLAVAYLLSRTRLFIPLTRATVRWPHRIACYVIFSLFCIMGTLLGLPVVSANAIANTPAIGAVIGGLLGGPWVGLAVGITGGLHRYQLGGSFALPAALDIIAQGLLGGFTHRYLIRSGQVRMLFSPLLAATVTFIGVVIELGIDLALARPFDEALHIVSLIALPMLIANTLGAAVFMEILNDRRDRIEHQSRAFSAKALEIAAHADGVLRHGFDQENSMRVARILYDQTGVGAVAITDCEKILAFIGIGDDHHLPGTSITSPHTHAAIANNEVFFADGNEVPYQCSIDPHCRLGSSLVIPLAGEDGRVIGTIKLYEPKTRLFSTINRTLGEGIAKLLSSQILAGRYERQKSLLLQSELKLLQAQINPHFLFNALNTILSVTHDDVGKARELIRDLSTYLRKNLKRPTEDVTLFEEIDHIRAYLGIQLARFSDRLTVDIDIPDDLMSVRVPAFTLQPLVENAIKHGTSQMLTAGHIAIRARRQDDCLVLEVEDNAGLYEPKPVRDGLGMNIVDRRIKNRYGESHGVTMTSLPGRSTLATVRVPMETVLQCSPS</sequence>
<dbReference type="Pfam" id="PF02518">
    <property type="entry name" value="HATPase_c"/>
    <property type="match status" value="1"/>
</dbReference>
<dbReference type="Pfam" id="PF06580">
    <property type="entry name" value="His_kinase"/>
    <property type="match status" value="1"/>
</dbReference>
<feature type="transmembrane region" description="Helical" evidence="14">
    <location>
        <begin position="174"/>
        <end position="196"/>
    </location>
</feature>
<keyword evidence="12" id="KW-0902">Two-component regulatory system</keyword>
<dbReference type="InterPro" id="IPR050640">
    <property type="entry name" value="Bact_2-comp_sensor_kinase"/>
</dbReference>
<evidence type="ECO:0000256" key="2">
    <source>
        <dbReference type="ARBA" id="ARBA00004651"/>
    </source>
</evidence>
<evidence type="ECO:0000256" key="9">
    <source>
        <dbReference type="ARBA" id="ARBA00022777"/>
    </source>
</evidence>
<evidence type="ECO:0000256" key="6">
    <source>
        <dbReference type="ARBA" id="ARBA00022679"/>
    </source>
</evidence>
<organism evidence="16 17">
    <name type="scientific">Rhodoplanes serenus</name>
    <dbReference type="NCBI Taxonomy" id="200615"/>
    <lineage>
        <taxon>Bacteria</taxon>
        <taxon>Pseudomonadati</taxon>
        <taxon>Pseudomonadota</taxon>
        <taxon>Alphaproteobacteria</taxon>
        <taxon>Hyphomicrobiales</taxon>
        <taxon>Nitrobacteraceae</taxon>
        <taxon>Rhodoplanes</taxon>
    </lineage>
</organism>
<dbReference type="InterPro" id="IPR010559">
    <property type="entry name" value="Sig_transdc_His_kin_internal"/>
</dbReference>
<keyword evidence="10" id="KW-0067">ATP-binding</keyword>
<evidence type="ECO:0000256" key="10">
    <source>
        <dbReference type="ARBA" id="ARBA00022840"/>
    </source>
</evidence>
<dbReference type="GO" id="GO:0005524">
    <property type="term" value="F:ATP binding"/>
    <property type="evidence" value="ECO:0007669"/>
    <property type="project" value="UniProtKB-KW"/>
</dbReference>
<dbReference type="RefSeq" id="WP_129607956.1">
    <property type="nucleotide sequence ID" value="NZ_UWOC01000066.1"/>
</dbReference>
<gene>
    <name evidence="16" type="primary">yehU</name>
    <name evidence="16" type="ORF">RHODGE_RHODGE_00912</name>
</gene>
<evidence type="ECO:0000313" key="17">
    <source>
        <dbReference type="Proteomes" id="UP000289200"/>
    </source>
</evidence>